<keyword evidence="4" id="KW-0411">Iron-sulfur</keyword>
<name>A0ABU1IUG3_9BACL</name>
<dbReference type="EC" id="1.8.4.10" evidence="4"/>
<comment type="catalytic activity">
    <reaction evidence="4">
        <text>[thioredoxin]-disulfide + sulfite + AMP + 2 H(+) = adenosine 5'-phosphosulfate + [thioredoxin]-dithiol</text>
        <dbReference type="Rhea" id="RHEA:21976"/>
        <dbReference type="Rhea" id="RHEA-COMP:10698"/>
        <dbReference type="Rhea" id="RHEA-COMP:10700"/>
        <dbReference type="ChEBI" id="CHEBI:15378"/>
        <dbReference type="ChEBI" id="CHEBI:17359"/>
        <dbReference type="ChEBI" id="CHEBI:29950"/>
        <dbReference type="ChEBI" id="CHEBI:50058"/>
        <dbReference type="ChEBI" id="CHEBI:58243"/>
        <dbReference type="ChEBI" id="CHEBI:456215"/>
        <dbReference type="EC" id="1.8.4.10"/>
    </reaction>
</comment>
<dbReference type="EMBL" id="JAVDQG010000009">
    <property type="protein sequence ID" value="MDR6227395.1"/>
    <property type="molecule type" value="Genomic_DNA"/>
</dbReference>
<dbReference type="Proteomes" id="UP001185012">
    <property type="component" value="Unassembled WGS sequence"/>
</dbReference>
<organism evidence="6 7">
    <name type="scientific">Desmospora profundinema</name>
    <dbReference type="NCBI Taxonomy" id="1571184"/>
    <lineage>
        <taxon>Bacteria</taxon>
        <taxon>Bacillati</taxon>
        <taxon>Bacillota</taxon>
        <taxon>Bacilli</taxon>
        <taxon>Bacillales</taxon>
        <taxon>Thermoactinomycetaceae</taxon>
        <taxon>Desmospora</taxon>
    </lineage>
</organism>
<dbReference type="InterPro" id="IPR002500">
    <property type="entry name" value="PAPS_reduct_dom"/>
</dbReference>
<comment type="subcellular location">
    <subcellularLocation>
        <location evidence="4">Cytoplasm</location>
    </subcellularLocation>
</comment>
<feature type="domain" description="Phosphoadenosine phosphosulphate reductase" evidence="5">
    <location>
        <begin position="51"/>
        <end position="219"/>
    </location>
</feature>
<feature type="binding site" evidence="4">
    <location>
        <position position="214"/>
    </location>
    <ligand>
        <name>[4Fe-4S] cluster</name>
        <dbReference type="ChEBI" id="CHEBI:49883"/>
    </ligand>
</feature>
<keyword evidence="2 4" id="KW-0560">Oxidoreductase</keyword>
<dbReference type="Gene3D" id="3.40.50.620">
    <property type="entry name" value="HUPs"/>
    <property type="match status" value="1"/>
</dbReference>
<dbReference type="RefSeq" id="WP_309868415.1">
    <property type="nucleotide sequence ID" value="NZ_JAVDQG010000009.1"/>
</dbReference>
<sequence length="254" mass="29454">MEKQFWTSSIPTETREGADREAVQEAVQTLRYASPQEVLYWSVERFGKSMTLACSFGLEDVVLVDMLHQIDPQIDVFYLDTGLLFRETHQTRERLTKRYGKSFIRVSPNLSLNEQEAIHGEALWKRDPHACCAIRKVEPLGRFLSDYRVWCTGIRREQSPTRAHAEMVEWDSLFHMAKLNPLARWTMDDVWDYVRKNGVPFNPMHERWFPSIGCIPCTKQVEPGEDGRAGRWPGLAKTECGLHHRENNTTMGGR</sequence>
<feature type="binding site" evidence="4">
    <location>
        <position position="132"/>
    </location>
    <ligand>
        <name>[4Fe-4S] cluster</name>
        <dbReference type="ChEBI" id="CHEBI:49883"/>
    </ligand>
</feature>
<dbReference type="HAMAP" id="MF_00063">
    <property type="entry name" value="CysH"/>
    <property type="match status" value="1"/>
</dbReference>
<dbReference type="Pfam" id="PF01507">
    <property type="entry name" value="PAPS_reduct"/>
    <property type="match status" value="1"/>
</dbReference>
<dbReference type="GO" id="GO:0004604">
    <property type="term" value="F:phosphoadenylyl-sulfate reductase (thioredoxin) activity"/>
    <property type="evidence" value="ECO:0007669"/>
    <property type="project" value="UniProtKB-EC"/>
</dbReference>
<protein>
    <recommendedName>
        <fullName evidence="4">Adenosine 5'-phosphosulfate reductase</fullName>
        <shortName evidence="4">APS reductase</shortName>
        <ecNumber evidence="4">1.8.4.10</ecNumber>
    </recommendedName>
    <alternativeName>
        <fullName evidence="4">5'-adenylylsulfate reductase</fullName>
    </alternativeName>
    <alternativeName>
        <fullName evidence="4">Thioredoxin-dependent 5'-adenylylsulfate reductase</fullName>
    </alternativeName>
</protein>
<accession>A0ABU1IUG3</accession>
<dbReference type="PANTHER" id="PTHR46509:SF1">
    <property type="entry name" value="PHOSPHOADENOSINE PHOSPHOSULFATE REDUCTASE"/>
    <property type="match status" value="1"/>
</dbReference>
<dbReference type="InterPro" id="IPR004511">
    <property type="entry name" value="PAPS/APS_Rdtase"/>
</dbReference>
<evidence type="ECO:0000313" key="6">
    <source>
        <dbReference type="EMBL" id="MDR6227395.1"/>
    </source>
</evidence>
<proteinExistence type="inferred from homology"/>
<comment type="cofactor">
    <cofactor evidence="4">
        <name>[4Fe-4S] cluster</name>
        <dbReference type="ChEBI" id="CHEBI:49883"/>
    </cofactor>
    <text evidence="4">Binds 1 [4Fe-4S] cluster per subunit.</text>
</comment>
<dbReference type="NCBIfam" id="TIGR00434">
    <property type="entry name" value="cysH"/>
    <property type="match status" value="1"/>
</dbReference>
<evidence type="ECO:0000256" key="2">
    <source>
        <dbReference type="ARBA" id="ARBA00023002"/>
    </source>
</evidence>
<gene>
    <name evidence="4" type="primary">cysH</name>
    <name evidence="6" type="ORF">JOE21_003410</name>
</gene>
<evidence type="ECO:0000256" key="3">
    <source>
        <dbReference type="ARBA" id="ARBA00024327"/>
    </source>
</evidence>
<dbReference type="NCBIfam" id="NF002537">
    <property type="entry name" value="PRK02090.1"/>
    <property type="match status" value="1"/>
</dbReference>
<evidence type="ECO:0000313" key="7">
    <source>
        <dbReference type="Proteomes" id="UP001185012"/>
    </source>
</evidence>
<keyword evidence="7" id="KW-1185">Reference proteome</keyword>
<comment type="caution">
    <text evidence="6">The sequence shown here is derived from an EMBL/GenBank/DDBJ whole genome shotgun (WGS) entry which is preliminary data.</text>
</comment>
<reference evidence="6 7" key="1">
    <citation type="submission" date="2023-07" db="EMBL/GenBank/DDBJ databases">
        <title>Genomic Encyclopedia of Type Strains, Phase IV (KMG-IV): sequencing the most valuable type-strain genomes for metagenomic binning, comparative biology and taxonomic classification.</title>
        <authorList>
            <person name="Goeker M."/>
        </authorList>
    </citation>
    <scope>NUCLEOTIDE SEQUENCE [LARGE SCALE GENOMIC DNA]</scope>
    <source>
        <strain evidence="6 7">DSM 45903</strain>
    </source>
</reference>
<dbReference type="SUPFAM" id="SSF52402">
    <property type="entry name" value="Adenine nucleotide alpha hydrolases-like"/>
    <property type="match status" value="1"/>
</dbReference>
<keyword evidence="4" id="KW-0963">Cytoplasm</keyword>
<comment type="pathway">
    <text evidence="3 4">Sulfur metabolism; hydrogen sulfide biosynthesis; sulfite from sulfate.</text>
</comment>
<comment type="function">
    <text evidence="4">Catalyzes the formation of sulfite from adenosine 5'-phosphosulfate (APS) using thioredoxin as an electron donor.</text>
</comment>
<feature type="binding site" evidence="4">
    <location>
        <position position="217"/>
    </location>
    <ligand>
        <name>[4Fe-4S] cluster</name>
        <dbReference type="ChEBI" id="CHEBI:49883"/>
    </ligand>
</feature>
<dbReference type="PIRSF" id="PIRSF000857">
    <property type="entry name" value="PAPS_reductase"/>
    <property type="match status" value="1"/>
</dbReference>
<keyword evidence="4" id="KW-0479">Metal-binding</keyword>
<comment type="similarity">
    <text evidence="1 4">Belongs to the PAPS reductase family. CysH subfamily.</text>
</comment>
<feature type="active site" description="Nucleophile; cysteine thiosulfonate intermediate" evidence="4">
    <location>
        <position position="240"/>
    </location>
</feature>
<feature type="binding site" evidence="4">
    <location>
        <position position="131"/>
    </location>
    <ligand>
        <name>[4Fe-4S] cluster</name>
        <dbReference type="ChEBI" id="CHEBI:49883"/>
    </ligand>
</feature>
<evidence type="ECO:0000256" key="4">
    <source>
        <dbReference type="HAMAP-Rule" id="MF_00063"/>
    </source>
</evidence>
<evidence type="ECO:0000259" key="5">
    <source>
        <dbReference type="Pfam" id="PF01507"/>
    </source>
</evidence>
<evidence type="ECO:0000256" key="1">
    <source>
        <dbReference type="ARBA" id="ARBA00009732"/>
    </source>
</evidence>
<dbReference type="PANTHER" id="PTHR46509">
    <property type="entry name" value="PHOSPHOADENOSINE PHOSPHOSULFATE REDUCTASE"/>
    <property type="match status" value="1"/>
</dbReference>
<keyword evidence="4" id="KW-0408">Iron</keyword>
<dbReference type="InterPro" id="IPR014729">
    <property type="entry name" value="Rossmann-like_a/b/a_fold"/>
</dbReference>
<dbReference type="CDD" id="cd23945">
    <property type="entry name" value="PAPS_reductase"/>
    <property type="match status" value="1"/>
</dbReference>